<name>A0AAV1W1K6_LUPLU</name>
<keyword evidence="2" id="KW-1185">Reference proteome</keyword>
<evidence type="ECO:0000313" key="2">
    <source>
        <dbReference type="Proteomes" id="UP001497480"/>
    </source>
</evidence>
<organism evidence="1 2">
    <name type="scientific">Lupinus luteus</name>
    <name type="common">European yellow lupine</name>
    <dbReference type="NCBI Taxonomy" id="3873"/>
    <lineage>
        <taxon>Eukaryota</taxon>
        <taxon>Viridiplantae</taxon>
        <taxon>Streptophyta</taxon>
        <taxon>Embryophyta</taxon>
        <taxon>Tracheophyta</taxon>
        <taxon>Spermatophyta</taxon>
        <taxon>Magnoliopsida</taxon>
        <taxon>eudicotyledons</taxon>
        <taxon>Gunneridae</taxon>
        <taxon>Pentapetalae</taxon>
        <taxon>rosids</taxon>
        <taxon>fabids</taxon>
        <taxon>Fabales</taxon>
        <taxon>Fabaceae</taxon>
        <taxon>Papilionoideae</taxon>
        <taxon>50 kb inversion clade</taxon>
        <taxon>genistoids sensu lato</taxon>
        <taxon>core genistoids</taxon>
        <taxon>Genisteae</taxon>
        <taxon>Lupinus</taxon>
    </lineage>
</organism>
<accession>A0AAV1W1K6</accession>
<proteinExistence type="predicted"/>
<dbReference type="AlphaFoldDB" id="A0AAV1W1K6"/>
<dbReference type="EMBL" id="CAXHTB010000003">
    <property type="protein sequence ID" value="CAL0303324.1"/>
    <property type="molecule type" value="Genomic_DNA"/>
</dbReference>
<sequence>MEKTKEASIPMGTSCYLDNGEKGKIIEVDFGLFSPYTINHNKEFIRPFLNCTPDIQVLRFYEDSHPDFSEIILVSDETWRIIDVGTFYQKGFCGHL</sequence>
<dbReference type="Proteomes" id="UP001497480">
    <property type="component" value="Unassembled WGS sequence"/>
</dbReference>
<reference evidence="1 2" key="1">
    <citation type="submission" date="2024-03" db="EMBL/GenBank/DDBJ databases">
        <authorList>
            <person name="Martinez-Hernandez J."/>
        </authorList>
    </citation>
    <scope>NUCLEOTIDE SEQUENCE [LARGE SCALE GENOMIC DNA]</scope>
</reference>
<comment type="caution">
    <text evidence="1">The sequence shown here is derived from an EMBL/GenBank/DDBJ whole genome shotgun (WGS) entry which is preliminary data.</text>
</comment>
<gene>
    <name evidence="1" type="ORF">LLUT_LOCUS4384</name>
</gene>
<protein>
    <submittedName>
        <fullName evidence="1">Uncharacterized protein</fullName>
    </submittedName>
</protein>
<evidence type="ECO:0000313" key="1">
    <source>
        <dbReference type="EMBL" id="CAL0303324.1"/>
    </source>
</evidence>